<dbReference type="RefSeq" id="WP_037544671.1">
    <property type="nucleotide sequence ID" value="NZ_JNUP01000003.1"/>
</dbReference>
<dbReference type="PANTHER" id="PTHR30189:SF1">
    <property type="entry name" value="LPS-ASSEMBLY PROTEIN LPTD"/>
    <property type="match status" value="1"/>
</dbReference>
<reference evidence="2 3" key="1">
    <citation type="submission" date="2014-05" db="EMBL/GenBank/DDBJ databases">
        <title>De novo Genome Sequence of Spirocheata sp.</title>
        <authorList>
            <person name="Shivani Y."/>
            <person name="Subhash Y."/>
            <person name="Tushar L."/>
            <person name="Sasikala C."/>
            <person name="Ramana C.V."/>
        </authorList>
    </citation>
    <scope>NUCLEOTIDE SEQUENCE [LARGE SCALE GENOMIC DNA]</scope>
    <source>
        <strain evidence="2 3">JC230</strain>
    </source>
</reference>
<comment type="caution">
    <text evidence="2">The sequence shown here is derived from an EMBL/GenBank/DDBJ whole genome shotgun (WGS) entry which is preliminary data.</text>
</comment>
<protein>
    <recommendedName>
        <fullName evidence="4">LptD C-terminal domain-containing protein</fullName>
    </recommendedName>
</protein>
<dbReference type="Proteomes" id="UP000029692">
    <property type="component" value="Unassembled WGS sequence"/>
</dbReference>
<dbReference type="EMBL" id="JNUP01000003">
    <property type="protein sequence ID" value="KGE73730.1"/>
    <property type="molecule type" value="Genomic_DNA"/>
</dbReference>
<organism evidence="2 3">
    <name type="scientific">Spirochaeta lutea</name>
    <dbReference type="NCBI Taxonomy" id="1480694"/>
    <lineage>
        <taxon>Bacteria</taxon>
        <taxon>Pseudomonadati</taxon>
        <taxon>Spirochaetota</taxon>
        <taxon>Spirochaetia</taxon>
        <taxon>Spirochaetales</taxon>
        <taxon>Spirochaetaceae</taxon>
        <taxon>Spirochaeta</taxon>
    </lineage>
</organism>
<dbReference type="eggNOG" id="COG1452">
    <property type="taxonomic scope" value="Bacteria"/>
</dbReference>
<dbReference type="PANTHER" id="PTHR30189">
    <property type="entry name" value="LPS-ASSEMBLY PROTEIN"/>
    <property type="match status" value="1"/>
</dbReference>
<gene>
    <name evidence="2" type="ORF">DC28_00395</name>
</gene>
<evidence type="ECO:0008006" key="4">
    <source>
        <dbReference type="Google" id="ProtNLM"/>
    </source>
</evidence>
<dbReference type="GO" id="GO:1990351">
    <property type="term" value="C:transporter complex"/>
    <property type="evidence" value="ECO:0007669"/>
    <property type="project" value="TreeGrafter"/>
</dbReference>
<keyword evidence="3" id="KW-1185">Reference proteome</keyword>
<sequence length="1012" mass="113491">MERFAHQEQDEVITLQGGVTVFFFQEENGSIHTITANEIVLNQAQSILTAQGAVEYTLSGNERTDVFFGEKLQFDVDNWAGLFVAGETTQNPKDDSEKPQFTFQGDFIQRSSGDIIRLSQGVVTSSQWTPPAYSIRADEIIVYAPGEWSITGGALYVGNIPVFWLPAFFHPSEEIFFHPSFGFESDRGAFFYTTTYLLGRKTEKEDSFSFLSIADLDATDYQTRLEGLFLRSTEESISPRETNNRIMVLFDGSTLFGFHGGVYADVENLGILTRLRGYAGVGFTKNLYQAVQGLTSIYMDEENESTAVSWNKARLYDLVIPFRFGLNLSLTLNPKPFTVTVQFPFYSDPTYISDFGKRGQDIQWSKLLELSSGSDENTKNQIDIGLGLGSGKTSSFTWRLGANGRLNTGLLSPFIQSITLNSLTSEARWQIFSLEPSEVDPLAQEATKTSEKEIFLLQQLTPLSLALSIQGSFIPDGTDPARDTSRTTAPPESDYFFPRDESGEPETQSSQPEQEEGSTEVTYEAPGVNIKPQSNTSSAAQNKVTLGYNLSGSMQYLAPFGNKSPILIEEIFTSPKFWQVNQRGKFNLTGTFSGFGNRLKLTLGSEAQITQNEILKWIRTEEYSASDVTSISRPNSIRLSQDFTLAWQFFPETSPLRDWKVTYTINPIYFNRVFETVDENGTIVYTDQRIGWNADSISKHSVGLSLGYRTTGFVLVNTLSYNLPPLTETMDLSVQMDVLEMISLTGKTTVSFTEQYPLSPITVSASLGNQKTLGLTQQMTIDTELTRLTAMRATMNLFFLEASLFADYQQPLLYSVARGWYREGEKSFLLSRLTLQANETLAWGPVWNERMKGTVNFDIRWNQGLLRFTDSTLSSTINLTLSIREFLDLKFSVSSANKSMYKYFPGFIERVESELPNIEAKNIFVDLFNGVNIFNPTALAQSDFNLDKLSFGLVHDLGDWLLQADLSVSPQLTPDKTAYEWSSLFTLSIEWKAITEVNRSISIDDGTIILDQ</sequence>
<dbReference type="AlphaFoldDB" id="A0A098R0N9"/>
<accession>A0A098R0N9</accession>
<feature type="region of interest" description="Disordered" evidence="1">
    <location>
        <begin position="474"/>
        <end position="538"/>
    </location>
</feature>
<proteinExistence type="predicted"/>
<name>A0A098R0N9_9SPIO</name>
<dbReference type="GO" id="GO:0009279">
    <property type="term" value="C:cell outer membrane"/>
    <property type="evidence" value="ECO:0007669"/>
    <property type="project" value="TreeGrafter"/>
</dbReference>
<dbReference type="STRING" id="1480694.DC28_00395"/>
<dbReference type="OrthoDB" id="353610at2"/>
<evidence type="ECO:0000256" key="1">
    <source>
        <dbReference type="SAM" id="MobiDB-lite"/>
    </source>
</evidence>
<evidence type="ECO:0000313" key="2">
    <source>
        <dbReference type="EMBL" id="KGE73730.1"/>
    </source>
</evidence>
<evidence type="ECO:0000313" key="3">
    <source>
        <dbReference type="Proteomes" id="UP000029692"/>
    </source>
</evidence>
<dbReference type="InterPro" id="IPR050218">
    <property type="entry name" value="LptD"/>
</dbReference>